<feature type="transmembrane region" description="Helical" evidence="6">
    <location>
        <begin position="156"/>
        <end position="176"/>
    </location>
</feature>
<feature type="transmembrane region" description="Helical" evidence="6">
    <location>
        <begin position="209"/>
        <end position="232"/>
    </location>
</feature>
<gene>
    <name evidence="8" type="ORF">I5803_03170</name>
</gene>
<feature type="transmembrane region" description="Helical" evidence="6">
    <location>
        <begin position="98"/>
        <end position="116"/>
    </location>
</feature>
<dbReference type="InterPro" id="IPR011701">
    <property type="entry name" value="MFS"/>
</dbReference>
<accession>A0A931MF35</accession>
<evidence type="ECO:0000256" key="6">
    <source>
        <dbReference type="SAM" id="Phobius"/>
    </source>
</evidence>
<feature type="domain" description="Major facilitator superfamily (MFS) profile" evidence="7">
    <location>
        <begin position="3"/>
        <end position="381"/>
    </location>
</feature>
<dbReference type="RefSeq" id="WP_196988440.1">
    <property type="nucleotide sequence ID" value="NZ_JADWYS010000001.1"/>
</dbReference>
<feature type="transmembrane region" description="Helical" evidence="6">
    <location>
        <begin position="128"/>
        <end position="150"/>
    </location>
</feature>
<dbReference type="Gene3D" id="1.20.1250.20">
    <property type="entry name" value="MFS general substrate transporter like domains"/>
    <property type="match status" value="1"/>
</dbReference>
<feature type="transmembrane region" description="Helical" evidence="6">
    <location>
        <begin position="359"/>
        <end position="377"/>
    </location>
</feature>
<proteinExistence type="predicted"/>
<organism evidence="8 9">
    <name type="scientific">Caenimonas aquaedulcis</name>
    <dbReference type="NCBI Taxonomy" id="2793270"/>
    <lineage>
        <taxon>Bacteria</taxon>
        <taxon>Pseudomonadati</taxon>
        <taxon>Pseudomonadota</taxon>
        <taxon>Betaproteobacteria</taxon>
        <taxon>Burkholderiales</taxon>
        <taxon>Comamonadaceae</taxon>
        <taxon>Caenimonas</taxon>
    </lineage>
</organism>
<comment type="caution">
    <text evidence="8">The sequence shown here is derived from an EMBL/GenBank/DDBJ whole genome shotgun (WGS) entry which is preliminary data.</text>
</comment>
<protein>
    <submittedName>
        <fullName evidence="8">MFS transporter</fullName>
    </submittedName>
</protein>
<evidence type="ECO:0000259" key="7">
    <source>
        <dbReference type="PROSITE" id="PS50850"/>
    </source>
</evidence>
<dbReference type="Proteomes" id="UP000651050">
    <property type="component" value="Unassembled WGS sequence"/>
</dbReference>
<dbReference type="GO" id="GO:0005886">
    <property type="term" value="C:plasma membrane"/>
    <property type="evidence" value="ECO:0007669"/>
    <property type="project" value="UniProtKB-SubCell"/>
</dbReference>
<keyword evidence="9" id="KW-1185">Reference proteome</keyword>
<evidence type="ECO:0000256" key="3">
    <source>
        <dbReference type="ARBA" id="ARBA00022692"/>
    </source>
</evidence>
<keyword evidence="3 6" id="KW-0812">Transmembrane</keyword>
<dbReference type="InterPro" id="IPR036259">
    <property type="entry name" value="MFS_trans_sf"/>
</dbReference>
<dbReference type="PANTHER" id="PTHR43124:SF3">
    <property type="entry name" value="CHLORAMPHENICOL EFFLUX PUMP RV0191"/>
    <property type="match status" value="1"/>
</dbReference>
<feature type="transmembrane region" description="Helical" evidence="6">
    <location>
        <begin position="272"/>
        <end position="290"/>
    </location>
</feature>
<name>A0A931MF35_9BURK</name>
<dbReference type="SUPFAM" id="SSF103473">
    <property type="entry name" value="MFS general substrate transporter"/>
    <property type="match status" value="1"/>
</dbReference>
<dbReference type="CDD" id="cd17324">
    <property type="entry name" value="MFS_NepI_like"/>
    <property type="match status" value="1"/>
</dbReference>
<dbReference type="PROSITE" id="PS50850">
    <property type="entry name" value="MFS"/>
    <property type="match status" value="1"/>
</dbReference>
<keyword evidence="4 6" id="KW-1133">Transmembrane helix</keyword>
<evidence type="ECO:0000256" key="5">
    <source>
        <dbReference type="ARBA" id="ARBA00023136"/>
    </source>
</evidence>
<comment type="subcellular location">
    <subcellularLocation>
        <location evidence="1">Cell membrane</location>
        <topology evidence="1">Multi-pass membrane protein</topology>
    </subcellularLocation>
</comment>
<feature type="transmembrane region" description="Helical" evidence="6">
    <location>
        <begin position="296"/>
        <end position="312"/>
    </location>
</feature>
<dbReference type="EMBL" id="JADWYS010000001">
    <property type="protein sequence ID" value="MBG9387016.1"/>
    <property type="molecule type" value="Genomic_DNA"/>
</dbReference>
<dbReference type="GO" id="GO:0022857">
    <property type="term" value="F:transmembrane transporter activity"/>
    <property type="evidence" value="ECO:0007669"/>
    <property type="project" value="InterPro"/>
</dbReference>
<evidence type="ECO:0000313" key="9">
    <source>
        <dbReference type="Proteomes" id="UP000651050"/>
    </source>
</evidence>
<dbReference type="AlphaFoldDB" id="A0A931MF35"/>
<feature type="transmembrane region" description="Helical" evidence="6">
    <location>
        <begin position="69"/>
        <end position="92"/>
    </location>
</feature>
<dbReference type="InterPro" id="IPR020846">
    <property type="entry name" value="MFS_dom"/>
</dbReference>
<evidence type="ECO:0000313" key="8">
    <source>
        <dbReference type="EMBL" id="MBG9387016.1"/>
    </source>
</evidence>
<sequence>MSTQTLLAFACFFSGAALRVCDSLIPRLASDFQVTPGTAGQVIIGFAVAYGLMQLVFGPLGDRYGKARMVCVALFGCAAGAAACVFSPGFGFLVGTRMVWGMAAAGVVPLAMAWIGDAVPYAERQATLARLLTGTLSGMMAGQLAGGLFADSAAGWRGAFGTLAAGYAVVGLLVLVRVRSQVAAPASSHAAQPFGRQLASVLAMPWSRYVLIAALLEGMLLLGPLAFLPAYLHARFGITLSVASAAIALYAAGGLVYAMTARRIVQRFGERRMVATGGVLMGLGFAAWFASPWWQVAAPVALLVGFGTYLFHNTLQTHATQMAPQARGTAVSLFAFCLFTGQAAGVSVSGWVFDRLGAAPLLAVPAALLPLTGWWFARALRLRAERA</sequence>
<feature type="transmembrane region" description="Helical" evidence="6">
    <location>
        <begin position="238"/>
        <end position="260"/>
    </location>
</feature>
<dbReference type="Pfam" id="PF07690">
    <property type="entry name" value="MFS_1"/>
    <property type="match status" value="1"/>
</dbReference>
<feature type="transmembrane region" description="Helical" evidence="6">
    <location>
        <begin position="333"/>
        <end position="353"/>
    </location>
</feature>
<evidence type="ECO:0000256" key="2">
    <source>
        <dbReference type="ARBA" id="ARBA00022475"/>
    </source>
</evidence>
<dbReference type="InterPro" id="IPR050189">
    <property type="entry name" value="MFS_Efflux_Transporters"/>
</dbReference>
<reference evidence="8" key="1">
    <citation type="submission" date="2020-11" db="EMBL/GenBank/DDBJ databases">
        <title>Bacterial whole genome sequence for Caenimonas sp. DR4.4.</title>
        <authorList>
            <person name="Le V."/>
            <person name="Ko S.-R."/>
            <person name="Ahn C.-Y."/>
            <person name="Oh H.-M."/>
        </authorList>
    </citation>
    <scope>NUCLEOTIDE SEQUENCE</scope>
    <source>
        <strain evidence="8">DR4.4</strain>
    </source>
</reference>
<keyword evidence="5 6" id="KW-0472">Membrane</keyword>
<dbReference type="PANTHER" id="PTHR43124">
    <property type="entry name" value="PURINE EFFLUX PUMP PBUE"/>
    <property type="match status" value="1"/>
</dbReference>
<evidence type="ECO:0000256" key="4">
    <source>
        <dbReference type="ARBA" id="ARBA00022989"/>
    </source>
</evidence>
<evidence type="ECO:0000256" key="1">
    <source>
        <dbReference type="ARBA" id="ARBA00004651"/>
    </source>
</evidence>
<keyword evidence="2" id="KW-1003">Cell membrane</keyword>
<feature type="transmembrane region" description="Helical" evidence="6">
    <location>
        <begin position="39"/>
        <end position="57"/>
    </location>
</feature>